<sequence>MRWSQARMGSEVVGAATEKVRHGGRRCNYFHGGGSSDNDDDEDNTAASSDVAVSLCVAGHNAAVYISRSS</sequence>
<protein>
    <submittedName>
        <fullName evidence="1">Uncharacterized protein</fullName>
    </submittedName>
</protein>
<dbReference type="Proteomes" id="UP000479710">
    <property type="component" value="Unassembled WGS sequence"/>
</dbReference>
<keyword evidence="2" id="KW-1185">Reference proteome</keyword>
<proteinExistence type="predicted"/>
<dbReference type="AlphaFoldDB" id="A0A6G1DWV3"/>
<reference evidence="1 2" key="1">
    <citation type="submission" date="2019-11" db="EMBL/GenBank/DDBJ databases">
        <title>Whole genome sequence of Oryza granulata.</title>
        <authorList>
            <person name="Li W."/>
        </authorList>
    </citation>
    <scope>NUCLEOTIDE SEQUENCE [LARGE SCALE GENOMIC DNA]</scope>
    <source>
        <strain evidence="2">cv. Menghai</strain>
        <tissue evidence="1">Leaf</tissue>
    </source>
</reference>
<name>A0A6G1DWV3_9ORYZ</name>
<gene>
    <name evidence="1" type="ORF">E2562_015120</name>
</gene>
<dbReference type="EMBL" id="SPHZ02000005">
    <property type="protein sequence ID" value="KAF0916947.1"/>
    <property type="molecule type" value="Genomic_DNA"/>
</dbReference>
<evidence type="ECO:0000313" key="2">
    <source>
        <dbReference type="Proteomes" id="UP000479710"/>
    </source>
</evidence>
<organism evidence="1 2">
    <name type="scientific">Oryza meyeriana var. granulata</name>
    <dbReference type="NCBI Taxonomy" id="110450"/>
    <lineage>
        <taxon>Eukaryota</taxon>
        <taxon>Viridiplantae</taxon>
        <taxon>Streptophyta</taxon>
        <taxon>Embryophyta</taxon>
        <taxon>Tracheophyta</taxon>
        <taxon>Spermatophyta</taxon>
        <taxon>Magnoliopsida</taxon>
        <taxon>Liliopsida</taxon>
        <taxon>Poales</taxon>
        <taxon>Poaceae</taxon>
        <taxon>BOP clade</taxon>
        <taxon>Oryzoideae</taxon>
        <taxon>Oryzeae</taxon>
        <taxon>Oryzinae</taxon>
        <taxon>Oryza</taxon>
        <taxon>Oryza meyeriana</taxon>
    </lineage>
</organism>
<evidence type="ECO:0000313" key="1">
    <source>
        <dbReference type="EMBL" id="KAF0916947.1"/>
    </source>
</evidence>
<accession>A0A6G1DWV3</accession>
<comment type="caution">
    <text evidence="1">The sequence shown here is derived from an EMBL/GenBank/DDBJ whole genome shotgun (WGS) entry which is preliminary data.</text>
</comment>